<reference evidence="4" key="1">
    <citation type="journal article" date="2021" name="Science">
        <title>Hunting the eagle killer: A cyanobacterial neurotoxin causes vacuolar myelinopathy.</title>
        <authorList>
            <person name="Breinlinger S."/>
            <person name="Phillips T.J."/>
            <person name="Haram B.N."/>
            <person name="Mares J."/>
            <person name="Martinez Yerena J.A."/>
            <person name="Hrouzek P."/>
            <person name="Sobotka R."/>
            <person name="Henderson W.M."/>
            <person name="Schmieder P."/>
            <person name="Williams S.M."/>
            <person name="Lauderdale J.D."/>
            <person name="Wilde H.D."/>
            <person name="Gerrin W."/>
            <person name="Kust A."/>
            <person name="Washington J.W."/>
            <person name="Wagner C."/>
            <person name="Geier B."/>
            <person name="Liebeke M."/>
            <person name="Enke H."/>
            <person name="Niedermeyer T.H.J."/>
            <person name="Wilde S.B."/>
        </authorList>
    </citation>
    <scope>NUCLEOTIDE SEQUENCE [LARGE SCALE GENOMIC DNA]</scope>
    <source>
        <strain evidence="4">Thurmond2011</strain>
    </source>
</reference>
<evidence type="ECO:0000256" key="1">
    <source>
        <dbReference type="SAM" id="Coils"/>
    </source>
</evidence>
<keyword evidence="1" id="KW-0175">Coiled coil</keyword>
<dbReference type="AlphaFoldDB" id="A0AAP5I1Z5"/>
<dbReference type="RefSeq" id="WP_208353241.1">
    <property type="nucleotide sequence ID" value="NZ_JAALHA020000001.1"/>
</dbReference>
<dbReference type="InterPro" id="IPR021451">
    <property type="entry name" value="DUF3102"/>
</dbReference>
<organism evidence="3 4">
    <name type="scientific">Aetokthonos hydrillicola Thurmond2011</name>
    <dbReference type="NCBI Taxonomy" id="2712845"/>
    <lineage>
        <taxon>Bacteria</taxon>
        <taxon>Bacillati</taxon>
        <taxon>Cyanobacteriota</taxon>
        <taxon>Cyanophyceae</taxon>
        <taxon>Nostocales</taxon>
        <taxon>Hapalosiphonaceae</taxon>
        <taxon>Aetokthonos</taxon>
    </lineage>
</organism>
<name>A0AAP5I1Z5_9CYAN</name>
<keyword evidence="4" id="KW-1185">Reference proteome</keyword>
<dbReference type="Pfam" id="PF11300">
    <property type="entry name" value="DUF3102"/>
    <property type="match status" value="1"/>
</dbReference>
<feature type="region of interest" description="Disordered" evidence="2">
    <location>
        <begin position="1"/>
        <end position="20"/>
    </location>
</feature>
<evidence type="ECO:0000313" key="4">
    <source>
        <dbReference type="Proteomes" id="UP000667802"/>
    </source>
</evidence>
<gene>
    <name evidence="3" type="ORF">G7B40_001300</name>
</gene>
<proteinExistence type="predicted"/>
<dbReference type="EMBL" id="JAALHA020000001">
    <property type="protein sequence ID" value="MDR9893221.1"/>
    <property type="molecule type" value="Genomic_DNA"/>
</dbReference>
<protein>
    <submittedName>
        <fullName evidence="3">DUF3102 domain-containing protein</fullName>
    </submittedName>
</protein>
<evidence type="ECO:0000256" key="2">
    <source>
        <dbReference type="SAM" id="MobiDB-lite"/>
    </source>
</evidence>
<dbReference type="Proteomes" id="UP000667802">
    <property type="component" value="Unassembled WGS sequence"/>
</dbReference>
<evidence type="ECO:0000313" key="3">
    <source>
        <dbReference type="EMBL" id="MDR9893221.1"/>
    </source>
</evidence>
<feature type="coiled-coil region" evidence="1">
    <location>
        <begin position="302"/>
        <end position="329"/>
    </location>
</feature>
<sequence>MLASITTENNTLETQITENSSDVNNDRLQELAEDTKRRLKRTVEDLYHIGLNLIEAKEMLGHGKFIEWIGKELGIDRRSASGFINVAKMLQAKWEIISHLATQNFPNLAIAPTVLYELAAPSTPEEARDEIIKAALDGEKVTVLDAKRIIKAHKKVHILEKPFEVVEEPSLDDLTGTEPNPWLTISQNHSHLAGQKCRVKYESSPGQLMCEVEDGSTVLIGAKFLSEEQQADNIPKQQIFTLEDVEFIKKQHELEMKQLTQDYELKFQSARNKAPIELELEYEELQASYAIQLTENTKLLQEVQALQNLRKLEAENEFLRSEIKRLEHAVADIPNQKWQGTLSDEAAKVVNKEVISTLEKFPIQLHLRSLALKPPDPETMPEAMMLIGQVLQNLVPIGLTKYRKALAHAQTWQEFDPIAQEWASIKPNLWTELTPTERIQIKRLIEANHSFKIGSHVSRVNGDPFDAEYGLKGEIVGVISSDYWVNWFRPDGTSFKKRQSPDEINLVMEVAS</sequence>
<comment type="caution">
    <text evidence="3">The sequence shown here is derived from an EMBL/GenBank/DDBJ whole genome shotgun (WGS) entry which is preliminary data.</text>
</comment>
<accession>A0AAP5I1Z5</accession>